<dbReference type="AlphaFoldDB" id="A0A0G0Y4H0"/>
<gene>
    <name evidence="1" type="ORF">UU58_C0007G0006</name>
</gene>
<sequence length="133" mass="14896">MGVEDFKLTPIKTDAGQKISALPQRGAETLAPELPEFMKNPFYQRFREVMAQAGSNPVLLGRTVREKFTNPAEWSEAHTFVQTVISELEKYKTSEVYMARQTGPAIIPLDQAANKIEELKRIERSLGSLLSGN</sequence>
<protein>
    <submittedName>
        <fullName evidence="1">Uncharacterized protein</fullName>
    </submittedName>
</protein>
<reference evidence="1 2" key="1">
    <citation type="journal article" date="2015" name="Nature">
        <title>rRNA introns, odd ribosomes, and small enigmatic genomes across a large radiation of phyla.</title>
        <authorList>
            <person name="Brown C.T."/>
            <person name="Hug L.A."/>
            <person name="Thomas B.C."/>
            <person name="Sharon I."/>
            <person name="Castelle C.J."/>
            <person name="Singh A."/>
            <person name="Wilkins M.J."/>
            <person name="Williams K.H."/>
            <person name="Banfield J.F."/>
        </authorList>
    </citation>
    <scope>NUCLEOTIDE SEQUENCE [LARGE SCALE GENOMIC DNA]</scope>
</reference>
<organism evidence="1 2">
    <name type="scientific">Candidatus Nomurabacteria bacterium GW2011_GWA2_41_25</name>
    <dbReference type="NCBI Taxonomy" id="1618736"/>
    <lineage>
        <taxon>Bacteria</taxon>
        <taxon>Candidatus Nomuraibacteriota</taxon>
    </lineage>
</organism>
<accession>A0A0G0Y4H0</accession>
<evidence type="ECO:0000313" key="1">
    <source>
        <dbReference type="EMBL" id="KKS04361.1"/>
    </source>
</evidence>
<name>A0A0G0Y4H0_9BACT</name>
<proteinExistence type="predicted"/>
<evidence type="ECO:0000313" key="2">
    <source>
        <dbReference type="Proteomes" id="UP000034236"/>
    </source>
</evidence>
<comment type="caution">
    <text evidence="1">The sequence shown here is derived from an EMBL/GenBank/DDBJ whole genome shotgun (WGS) entry which is preliminary data.</text>
</comment>
<dbReference type="EMBL" id="LCBE01000007">
    <property type="protein sequence ID" value="KKS04361.1"/>
    <property type="molecule type" value="Genomic_DNA"/>
</dbReference>
<dbReference type="Proteomes" id="UP000034236">
    <property type="component" value="Unassembled WGS sequence"/>
</dbReference>